<dbReference type="Proteomes" id="UP000325286">
    <property type="component" value="Chromosome"/>
</dbReference>
<evidence type="ECO:0000313" key="15">
    <source>
        <dbReference type="Proteomes" id="UP000325286"/>
    </source>
</evidence>
<keyword evidence="3 13" id="KW-0812">Transmembrane</keyword>
<feature type="transmembrane region" description="Helical" evidence="13">
    <location>
        <begin position="69"/>
        <end position="86"/>
    </location>
</feature>
<keyword evidence="15" id="KW-1185">Reference proteome</keyword>
<comment type="pathway">
    <text evidence="11">Porphyrin-containing compound metabolism.</text>
</comment>
<dbReference type="EMBL" id="CP042914">
    <property type="protein sequence ID" value="QEG43232.1"/>
    <property type="molecule type" value="Genomic_DNA"/>
</dbReference>
<evidence type="ECO:0000256" key="6">
    <source>
        <dbReference type="ARBA" id="ARBA00023002"/>
    </source>
</evidence>
<dbReference type="InterPro" id="IPR003780">
    <property type="entry name" value="COX15/CtaA_fam"/>
</dbReference>
<dbReference type="GO" id="GO:0006784">
    <property type="term" value="P:heme A biosynthetic process"/>
    <property type="evidence" value="ECO:0007669"/>
    <property type="project" value="InterPro"/>
</dbReference>
<protein>
    <submittedName>
        <fullName evidence="14">Heme A synthase</fullName>
    </submittedName>
</protein>
<keyword evidence="4" id="KW-0479">Metal-binding</keyword>
<evidence type="ECO:0000256" key="10">
    <source>
        <dbReference type="ARBA" id="ARBA00023157"/>
    </source>
</evidence>
<evidence type="ECO:0000313" key="14">
    <source>
        <dbReference type="EMBL" id="QEG43232.1"/>
    </source>
</evidence>
<dbReference type="InterPro" id="IPR050450">
    <property type="entry name" value="COX15/CtaA_HemeA_synthase"/>
</dbReference>
<dbReference type="GO" id="GO:0016491">
    <property type="term" value="F:oxidoreductase activity"/>
    <property type="evidence" value="ECO:0007669"/>
    <property type="project" value="UniProtKB-KW"/>
</dbReference>
<evidence type="ECO:0000256" key="3">
    <source>
        <dbReference type="ARBA" id="ARBA00022692"/>
    </source>
</evidence>
<feature type="transmembrane region" description="Helical" evidence="13">
    <location>
        <begin position="92"/>
        <end position="110"/>
    </location>
</feature>
<dbReference type="PANTHER" id="PTHR35457">
    <property type="entry name" value="HEME A SYNTHASE"/>
    <property type="match status" value="1"/>
</dbReference>
<dbReference type="GO" id="GO:0016020">
    <property type="term" value="C:membrane"/>
    <property type="evidence" value="ECO:0007669"/>
    <property type="project" value="UniProtKB-SubCell"/>
</dbReference>
<accession>A0A5B9QYV1</accession>
<keyword evidence="6" id="KW-0560">Oxidoreductase</keyword>
<sequence length="403" mass="43386">MNDSSSTSSDVAADERNDELPADGKPWLFRWTLLILCLVWPLVWVGALVTTSDAGMSVPDWPNTYGDNLLLYPISTWLSGPFDLFIEHGHRLLGMLVGMVAIAVVVVAFVSERRRWVQALAVLGLLLVIVQGVLGGMRVVLGDRVLAMVHGCTAPIVFAVFTVLLVASSRWWKTVIARSYARQSVGAGGEKGKGDETDESDESDGGPPSGDGSYEGDGVDGGSGVDGEGGSDGQSGSDGAVKTIRTATKGWWVLALLAYFQLVLGAQLRHVSMAATPQQFTHTVATHILLAFVIWVVCAILWLRIRKCGEMTLSRSGLLLLGLVSIQILLGLATWVVNYGFPMFQSYGYPAHYLVHAKSFWGSFVVCGHVATGSLILATAVLLGTGSWRVRYRQRFQQANACA</sequence>
<organism evidence="14 15">
    <name type="scientific">Roseimaritima ulvae</name>
    <dbReference type="NCBI Taxonomy" id="980254"/>
    <lineage>
        <taxon>Bacteria</taxon>
        <taxon>Pseudomonadati</taxon>
        <taxon>Planctomycetota</taxon>
        <taxon>Planctomycetia</taxon>
        <taxon>Pirellulales</taxon>
        <taxon>Pirellulaceae</taxon>
        <taxon>Roseimaritima</taxon>
    </lineage>
</organism>
<dbReference type="Pfam" id="PF02628">
    <property type="entry name" value="COX15-CtaA"/>
    <property type="match status" value="1"/>
</dbReference>
<dbReference type="PANTHER" id="PTHR35457:SF1">
    <property type="entry name" value="HEME A SYNTHASE"/>
    <property type="match status" value="1"/>
</dbReference>
<feature type="transmembrane region" description="Helical" evidence="13">
    <location>
        <begin position="28"/>
        <end position="49"/>
    </location>
</feature>
<dbReference type="AlphaFoldDB" id="A0A5B9QYV1"/>
<evidence type="ECO:0000256" key="1">
    <source>
        <dbReference type="ARBA" id="ARBA00004141"/>
    </source>
</evidence>
<feature type="transmembrane region" description="Helical" evidence="13">
    <location>
        <begin position="361"/>
        <end position="385"/>
    </location>
</feature>
<keyword evidence="9 13" id="KW-0472">Membrane</keyword>
<evidence type="ECO:0000256" key="4">
    <source>
        <dbReference type="ARBA" id="ARBA00022723"/>
    </source>
</evidence>
<feature type="transmembrane region" description="Helical" evidence="13">
    <location>
        <begin position="251"/>
        <end position="272"/>
    </location>
</feature>
<keyword evidence="8" id="KW-0350">Heme biosynthesis</keyword>
<evidence type="ECO:0000256" key="8">
    <source>
        <dbReference type="ARBA" id="ARBA00023133"/>
    </source>
</evidence>
<feature type="transmembrane region" description="Helical" evidence="13">
    <location>
        <begin position="317"/>
        <end position="341"/>
    </location>
</feature>
<feature type="transmembrane region" description="Helical" evidence="13">
    <location>
        <begin position="284"/>
        <end position="305"/>
    </location>
</feature>
<comment type="subcellular location">
    <subcellularLocation>
        <location evidence="1">Membrane</location>
        <topology evidence="1">Multi-pass membrane protein</topology>
    </subcellularLocation>
</comment>
<evidence type="ECO:0000256" key="11">
    <source>
        <dbReference type="ARBA" id="ARBA00023444"/>
    </source>
</evidence>
<feature type="transmembrane region" description="Helical" evidence="13">
    <location>
        <begin position="147"/>
        <end position="168"/>
    </location>
</feature>
<proteinExistence type="predicted"/>
<evidence type="ECO:0000256" key="5">
    <source>
        <dbReference type="ARBA" id="ARBA00022989"/>
    </source>
</evidence>
<reference evidence="14 15" key="1">
    <citation type="submission" date="2019-08" db="EMBL/GenBank/DDBJ databases">
        <title>Deep-cultivation of Planctomycetes and their phenomic and genomic characterization uncovers novel biology.</title>
        <authorList>
            <person name="Wiegand S."/>
            <person name="Jogler M."/>
            <person name="Boedeker C."/>
            <person name="Pinto D."/>
            <person name="Vollmers J."/>
            <person name="Rivas-Marin E."/>
            <person name="Kohn T."/>
            <person name="Peeters S.H."/>
            <person name="Heuer A."/>
            <person name="Rast P."/>
            <person name="Oberbeckmann S."/>
            <person name="Bunk B."/>
            <person name="Jeske O."/>
            <person name="Meyerdierks A."/>
            <person name="Storesund J.E."/>
            <person name="Kallscheuer N."/>
            <person name="Luecker S."/>
            <person name="Lage O.M."/>
            <person name="Pohl T."/>
            <person name="Merkel B.J."/>
            <person name="Hornburger P."/>
            <person name="Mueller R.-W."/>
            <person name="Bruemmer F."/>
            <person name="Labrenz M."/>
            <person name="Spormann A.M."/>
            <person name="Op den Camp H."/>
            <person name="Overmann J."/>
            <person name="Amann R."/>
            <person name="Jetten M.S.M."/>
            <person name="Mascher T."/>
            <person name="Medema M.H."/>
            <person name="Devos D.P."/>
            <person name="Kaster A.-K."/>
            <person name="Ovreas L."/>
            <person name="Rohde M."/>
            <person name="Galperin M.Y."/>
            <person name="Jogler C."/>
        </authorList>
    </citation>
    <scope>NUCLEOTIDE SEQUENCE [LARGE SCALE GENOMIC DNA]</scope>
    <source>
        <strain evidence="14 15">UC8</strain>
    </source>
</reference>
<evidence type="ECO:0000256" key="13">
    <source>
        <dbReference type="SAM" id="Phobius"/>
    </source>
</evidence>
<keyword evidence="5 13" id="KW-1133">Transmembrane helix</keyword>
<feature type="compositionally biased region" description="Gly residues" evidence="12">
    <location>
        <begin position="207"/>
        <end position="233"/>
    </location>
</feature>
<evidence type="ECO:0000256" key="7">
    <source>
        <dbReference type="ARBA" id="ARBA00023004"/>
    </source>
</evidence>
<gene>
    <name evidence="14" type="primary">ctaA</name>
    <name evidence="14" type="ORF">UC8_52780</name>
</gene>
<evidence type="ECO:0000256" key="12">
    <source>
        <dbReference type="SAM" id="MobiDB-lite"/>
    </source>
</evidence>
<evidence type="ECO:0000256" key="9">
    <source>
        <dbReference type="ARBA" id="ARBA00023136"/>
    </source>
</evidence>
<dbReference type="RefSeq" id="WP_068131239.1">
    <property type="nucleotide sequence ID" value="NZ_CP042914.1"/>
</dbReference>
<feature type="region of interest" description="Disordered" evidence="12">
    <location>
        <begin position="185"/>
        <end position="239"/>
    </location>
</feature>
<keyword evidence="7" id="KW-0408">Iron</keyword>
<name>A0A5B9QYV1_9BACT</name>
<feature type="transmembrane region" description="Helical" evidence="13">
    <location>
        <begin position="117"/>
        <end position="141"/>
    </location>
</feature>
<keyword evidence="2" id="KW-1003">Cell membrane</keyword>
<evidence type="ECO:0000256" key="2">
    <source>
        <dbReference type="ARBA" id="ARBA00022475"/>
    </source>
</evidence>
<dbReference type="GO" id="GO:0046872">
    <property type="term" value="F:metal ion binding"/>
    <property type="evidence" value="ECO:0007669"/>
    <property type="project" value="UniProtKB-KW"/>
</dbReference>
<dbReference type="KEGG" id="rul:UC8_52780"/>
<keyword evidence="10" id="KW-1015">Disulfide bond</keyword>